<dbReference type="RefSeq" id="WP_229673642.1">
    <property type="nucleotide sequence ID" value="NZ_BMNA01000001.1"/>
</dbReference>
<protein>
    <submittedName>
        <fullName evidence="3">Uncharacterized protein</fullName>
    </submittedName>
</protein>
<dbReference type="Proteomes" id="UP000655208">
    <property type="component" value="Unassembled WGS sequence"/>
</dbReference>
<feature type="region of interest" description="Disordered" evidence="1">
    <location>
        <begin position="1"/>
        <end position="27"/>
    </location>
</feature>
<name>A0A917SNA1_9ACTN</name>
<reference evidence="3" key="2">
    <citation type="submission" date="2020-09" db="EMBL/GenBank/DDBJ databases">
        <authorList>
            <person name="Sun Q."/>
            <person name="Zhou Y."/>
        </authorList>
    </citation>
    <scope>NUCLEOTIDE SEQUENCE</scope>
    <source>
        <strain evidence="3">CGMCC 4.7308</strain>
    </source>
</reference>
<evidence type="ECO:0000256" key="2">
    <source>
        <dbReference type="SAM" id="Phobius"/>
    </source>
</evidence>
<keyword evidence="4" id="KW-1185">Reference proteome</keyword>
<reference evidence="3" key="1">
    <citation type="journal article" date="2014" name="Int. J. Syst. Evol. Microbiol.">
        <title>Complete genome sequence of Corynebacterium casei LMG S-19264T (=DSM 44701T), isolated from a smear-ripened cheese.</title>
        <authorList>
            <consortium name="US DOE Joint Genome Institute (JGI-PGF)"/>
            <person name="Walter F."/>
            <person name="Albersmeier A."/>
            <person name="Kalinowski J."/>
            <person name="Ruckert C."/>
        </authorList>
    </citation>
    <scope>NUCLEOTIDE SEQUENCE</scope>
    <source>
        <strain evidence="3">CGMCC 4.7308</strain>
    </source>
</reference>
<evidence type="ECO:0000313" key="4">
    <source>
        <dbReference type="Proteomes" id="UP000655208"/>
    </source>
</evidence>
<proteinExistence type="predicted"/>
<comment type="caution">
    <text evidence="3">The sequence shown here is derived from an EMBL/GenBank/DDBJ whole genome shotgun (WGS) entry which is preliminary data.</text>
</comment>
<feature type="transmembrane region" description="Helical" evidence="2">
    <location>
        <begin position="62"/>
        <end position="84"/>
    </location>
</feature>
<accession>A0A917SNA1</accession>
<keyword evidence="2" id="KW-0472">Membrane</keyword>
<organism evidence="3 4">
    <name type="scientific">Nakamurella endophytica</name>
    <dbReference type="NCBI Taxonomy" id="1748367"/>
    <lineage>
        <taxon>Bacteria</taxon>
        <taxon>Bacillati</taxon>
        <taxon>Actinomycetota</taxon>
        <taxon>Actinomycetes</taxon>
        <taxon>Nakamurellales</taxon>
        <taxon>Nakamurellaceae</taxon>
        <taxon>Nakamurella</taxon>
    </lineage>
</organism>
<dbReference type="EMBL" id="BMNA01000001">
    <property type="protein sequence ID" value="GGL88747.1"/>
    <property type="molecule type" value="Genomic_DNA"/>
</dbReference>
<feature type="transmembrane region" description="Helical" evidence="2">
    <location>
        <begin position="30"/>
        <end position="56"/>
    </location>
</feature>
<evidence type="ECO:0000313" key="3">
    <source>
        <dbReference type="EMBL" id="GGL88747.1"/>
    </source>
</evidence>
<keyword evidence="2" id="KW-1133">Transmembrane helix</keyword>
<evidence type="ECO:0000256" key="1">
    <source>
        <dbReference type="SAM" id="MobiDB-lite"/>
    </source>
</evidence>
<keyword evidence="2" id="KW-0812">Transmembrane</keyword>
<dbReference type="AlphaFoldDB" id="A0A917SNA1"/>
<gene>
    <name evidence="3" type="ORF">GCM10011594_05480</name>
</gene>
<sequence>MTTSPDDRPARPTGGPGTVRRPADRRRSSAAARVGMLVFAVGVLAIVADVVLFATGSRNLPLWLNLVAMLAPVGLAIGLVGVYLENRGAAARRAAGRAG</sequence>
<feature type="compositionally biased region" description="Basic and acidic residues" evidence="1">
    <location>
        <begin position="1"/>
        <end position="10"/>
    </location>
</feature>